<keyword evidence="1" id="KW-0547">Nucleotide-binding</keyword>
<reference evidence="3 4" key="1">
    <citation type="submission" date="2020-02" db="EMBL/GenBank/DDBJ databases">
        <title>Draft genome sequence of Haematococcus lacustris strain NIES-144.</title>
        <authorList>
            <person name="Morimoto D."/>
            <person name="Nakagawa S."/>
            <person name="Yoshida T."/>
            <person name="Sawayama S."/>
        </authorList>
    </citation>
    <scope>NUCLEOTIDE SEQUENCE [LARGE SCALE GENOMIC DNA]</scope>
    <source>
        <strain evidence="3 4">NIES-144</strain>
    </source>
</reference>
<comment type="caution">
    <text evidence="3">The sequence shown here is derived from an EMBL/GenBank/DDBJ whole genome shotgun (WGS) entry which is preliminary data.</text>
</comment>
<protein>
    <submittedName>
        <fullName evidence="3">HA2 domain-containing protein</fullName>
    </submittedName>
</protein>
<dbReference type="AlphaFoldDB" id="A0A6A0AKZ0"/>
<evidence type="ECO:0000313" key="4">
    <source>
        <dbReference type="Proteomes" id="UP000485058"/>
    </source>
</evidence>
<accession>A0A6A0AKZ0</accession>
<keyword evidence="1" id="KW-0067">ATP-binding</keyword>
<name>A0A6A0AKZ0_HAELA</name>
<gene>
    <name evidence="3" type="ORF">HaLaN_32877</name>
</gene>
<keyword evidence="1" id="KW-0347">Helicase</keyword>
<keyword evidence="1" id="KW-0378">Hydrolase</keyword>
<dbReference type="GO" id="GO:0004386">
    <property type="term" value="F:helicase activity"/>
    <property type="evidence" value="ECO:0007669"/>
    <property type="project" value="UniProtKB-KW"/>
</dbReference>
<dbReference type="Proteomes" id="UP000485058">
    <property type="component" value="Unassembled WGS sequence"/>
</dbReference>
<dbReference type="InterPro" id="IPR011709">
    <property type="entry name" value="DEAD-box_helicase_OB_fold"/>
</dbReference>
<feature type="non-terminal residue" evidence="3">
    <location>
        <position position="1"/>
    </location>
</feature>
<evidence type="ECO:0000313" key="3">
    <source>
        <dbReference type="EMBL" id="GFH33496.1"/>
    </source>
</evidence>
<proteinExistence type="predicted"/>
<dbReference type="EMBL" id="BLLF01008719">
    <property type="protein sequence ID" value="GFH33496.1"/>
    <property type="molecule type" value="Genomic_DNA"/>
</dbReference>
<evidence type="ECO:0000256" key="1">
    <source>
        <dbReference type="ARBA" id="ARBA00022806"/>
    </source>
</evidence>
<organism evidence="3 4">
    <name type="scientific">Haematococcus lacustris</name>
    <name type="common">Green alga</name>
    <name type="synonym">Haematococcus pluvialis</name>
    <dbReference type="NCBI Taxonomy" id="44745"/>
    <lineage>
        <taxon>Eukaryota</taxon>
        <taxon>Viridiplantae</taxon>
        <taxon>Chlorophyta</taxon>
        <taxon>core chlorophytes</taxon>
        <taxon>Chlorophyceae</taxon>
        <taxon>CS clade</taxon>
        <taxon>Chlamydomonadales</taxon>
        <taxon>Haematococcaceae</taxon>
        <taxon>Haematococcus</taxon>
    </lineage>
</organism>
<feature type="domain" description="DEAD-box helicase OB fold" evidence="2">
    <location>
        <begin position="18"/>
        <end position="85"/>
    </location>
</feature>
<keyword evidence="4" id="KW-1185">Reference proteome</keyword>
<sequence>MDRYKLELVSAGRSYQRICKAITSGFFFHAARKDPQEGYKSIVENQPVFIHPSSAVFQQQPDWVIYHELIMTTKEYMREVMAIDP</sequence>
<evidence type="ECO:0000259" key="2">
    <source>
        <dbReference type="Pfam" id="PF07717"/>
    </source>
</evidence>
<dbReference type="Pfam" id="PF07717">
    <property type="entry name" value="OB_NTP_bind"/>
    <property type="match status" value="1"/>
</dbReference>
<feature type="non-terminal residue" evidence="3">
    <location>
        <position position="85"/>
    </location>
</feature>